<feature type="binding site" evidence="3">
    <location>
        <position position="862"/>
    </location>
    <ligand>
        <name>substrate</name>
    </ligand>
</feature>
<dbReference type="Pfam" id="PF03636">
    <property type="entry name" value="Glyco_hydro_65N"/>
    <property type="match status" value="1"/>
</dbReference>
<evidence type="ECO:0000256" key="1">
    <source>
        <dbReference type="ARBA" id="ARBA00006171"/>
    </source>
</evidence>
<dbReference type="NCBIfam" id="TIGR01990">
    <property type="entry name" value="bPGM"/>
    <property type="match status" value="1"/>
</dbReference>
<keyword evidence="10" id="KW-1185">Reference proteome</keyword>
<dbReference type="GO" id="GO:0004553">
    <property type="term" value="F:hydrolase activity, hydrolyzing O-glycosyl compounds"/>
    <property type="evidence" value="ECO:0007669"/>
    <property type="project" value="TreeGrafter"/>
</dbReference>
<dbReference type="HOGENOM" id="CLU_006285_0_1_3"/>
<dbReference type="SFLD" id="SFLDS00003">
    <property type="entry name" value="Haloacid_Dehalogenase"/>
    <property type="match status" value="1"/>
</dbReference>
<dbReference type="AlphaFoldDB" id="B2J166"/>
<reference evidence="9 10" key="2">
    <citation type="journal article" date="2013" name="Plant Physiol.">
        <title>A Nostoc punctiforme Sugar Transporter Necessary to Establish a Cyanobacterium-Plant Symbiosis.</title>
        <authorList>
            <person name="Ekman M."/>
            <person name="Picossi S."/>
            <person name="Campbell E.L."/>
            <person name="Meeks J.C."/>
            <person name="Flores E."/>
        </authorList>
    </citation>
    <scope>NUCLEOTIDE SEQUENCE [LARGE SCALE GENOMIC DNA]</scope>
    <source>
        <strain evidence="10">ATCC 29133 / PCC 73102</strain>
    </source>
</reference>
<feature type="binding site" evidence="3">
    <location>
        <position position="953"/>
    </location>
    <ligand>
        <name>substrate</name>
    </ligand>
</feature>
<feature type="active site" description="Proton donor/acceptor" evidence="2">
    <location>
        <position position="821"/>
    </location>
</feature>
<dbReference type="InterPro" id="IPR005196">
    <property type="entry name" value="Glyco_hydro_65_N"/>
</dbReference>
<dbReference type="InterPro" id="IPR023214">
    <property type="entry name" value="HAD_sf"/>
</dbReference>
<feature type="binding site" evidence="4">
    <location>
        <position position="821"/>
    </location>
    <ligand>
        <name>Mg(2+)</name>
        <dbReference type="ChEBI" id="CHEBI:18420"/>
    </ligand>
</feature>
<evidence type="ECO:0000256" key="2">
    <source>
        <dbReference type="PIRSR" id="PIRSR610972-1"/>
    </source>
</evidence>
<dbReference type="SUPFAM" id="SSF56784">
    <property type="entry name" value="HAD-like"/>
    <property type="match status" value="1"/>
</dbReference>
<evidence type="ECO:0000256" key="4">
    <source>
        <dbReference type="PIRSR" id="PIRSR610972-3"/>
    </source>
</evidence>
<dbReference type="PANTHER" id="PTHR11051:SF8">
    <property type="entry name" value="PROTEIN-GLUCOSYLGALACTOSYLHYDROXYLYSINE GLUCOSIDASE"/>
    <property type="match status" value="1"/>
</dbReference>
<dbReference type="EC" id="2.4.1.230" evidence="9"/>
<dbReference type="PANTHER" id="PTHR11051">
    <property type="entry name" value="GLYCOSYL HYDROLASE-RELATED"/>
    <property type="match status" value="1"/>
</dbReference>
<dbReference type="InterPro" id="IPR005195">
    <property type="entry name" value="Glyco_hydro_65_M"/>
</dbReference>
<dbReference type="OrthoDB" id="414934at2"/>
<keyword evidence="9" id="KW-0328">Glycosyltransferase</keyword>
<feature type="binding site" evidence="3">
    <location>
        <begin position="819"/>
        <end position="821"/>
    </location>
    <ligand>
        <name>substrate</name>
    </ligand>
</feature>
<dbReference type="GO" id="GO:0033831">
    <property type="term" value="F:kojibiose phosphorylase activity"/>
    <property type="evidence" value="ECO:0007669"/>
    <property type="project" value="UniProtKB-EC"/>
</dbReference>
<evidence type="ECO:0000256" key="6">
    <source>
        <dbReference type="SAM" id="MobiDB-lite"/>
    </source>
</evidence>
<dbReference type="GO" id="GO:0008801">
    <property type="term" value="F:beta-phosphoglucomutase activity"/>
    <property type="evidence" value="ECO:0007669"/>
    <property type="project" value="UniProtKB-EC"/>
</dbReference>
<dbReference type="Gene3D" id="2.70.98.40">
    <property type="entry name" value="Glycoside hydrolase, family 65, N-terminal domain"/>
    <property type="match status" value="1"/>
</dbReference>
<dbReference type="EC" id="5.4.2.6" evidence="9"/>
<dbReference type="GO" id="GO:0030246">
    <property type="term" value="F:carbohydrate binding"/>
    <property type="evidence" value="ECO:0007669"/>
    <property type="project" value="InterPro"/>
</dbReference>
<dbReference type="CAZy" id="GH65">
    <property type="family name" value="Glycoside Hydrolase Family 65"/>
</dbReference>
<dbReference type="SUPFAM" id="SSF48208">
    <property type="entry name" value="Six-hairpin glycosidases"/>
    <property type="match status" value="1"/>
</dbReference>
<dbReference type="GO" id="GO:0005975">
    <property type="term" value="P:carbohydrate metabolic process"/>
    <property type="evidence" value="ECO:0007669"/>
    <property type="project" value="InterPro"/>
</dbReference>
<dbReference type="Gene3D" id="1.50.10.10">
    <property type="match status" value="1"/>
</dbReference>
<feature type="region of interest" description="Disordered" evidence="6">
    <location>
        <begin position="769"/>
        <end position="806"/>
    </location>
</feature>
<feature type="active site" description="Nucleophile" evidence="2">
    <location>
        <position position="819"/>
    </location>
</feature>
<dbReference type="Pfam" id="PF00702">
    <property type="entry name" value="Hydrolase"/>
    <property type="match status" value="1"/>
</dbReference>
<name>B2J166_NOSP7</name>
<evidence type="ECO:0000313" key="9">
    <source>
        <dbReference type="EMBL" id="ACC83297.1"/>
    </source>
</evidence>
<reference evidence="10" key="1">
    <citation type="submission" date="2008-04" db="EMBL/GenBank/DDBJ databases">
        <title>Complete sequence of chromosome of Nostoc punctiforme ATCC 29133.</title>
        <authorList>
            <consortium name="US DOE Joint Genome Institute"/>
            <person name="Copeland A."/>
            <person name="Lucas S."/>
            <person name="Lapidus A."/>
            <person name="Glavina del Rio T."/>
            <person name="Dalin E."/>
            <person name="Tice H."/>
            <person name="Pitluck S."/>
            <person name="Chain P."/>
            <person name="Malfatti S."/>
            <person name="Shin M."/>
            <person name="Vergez L."/>
            <person name="Schmutz J."/>
            <person name="Larimer F."/>
            <person name="Land M."/>
            <person name="Hauser L."/>
            <person name="Kyrpides N."/>
            <person name="Kim E."/>
            <person name="Meeks J.C."/>
            <person name="Elhai J."/>
            <person name="Campbell E.L."/>
            <person name="Thiel T."/>
            <person name="Longmire J."/>
            <person name="Potts M."/>
            <person name="Atlas R."/>
        </authorList>
    </citation>
    <scope>NUCLEOTIDE SEQUENCE [LARGE SCALE GENOMIC DNA]</scope>
    <source>
        <strain evidence="10">ATCC 29133 / PCC 73102</strain>
    </source>
</reference>
<feature type="site" description="Important for catalytic activity and assists the phosphoryl transfer reaction to Asp8 by balancing charge and orienting the reacting groups" evidence="5">
    <location>
        <position position="953"/>
    </location>
</feature>
<protein>
    <submittedName>
        <fullName evidence="9">Beta-phosphoglucomutase</fullName>
        <ecNumber evidence="9">2.4.1.230</ecNumber>
        <ecNumber evidence="9">5.4.2.6</ecNumber>
    </submittedName>
</protein>
<dbReference type="InterPro" id="IPR012341">
    <property type="entry name" value="6hp_glycosidase-like_sf"/>
</dbReference>
<evidence type="ECO:0000259" key="8">
    <source>
        <dbReference type="Pfam" id="PF03636"/>
    </source>
</evidence>
<dbReference type="Pfam" id="PF03632">
    <property type="entry name" value="Glyco_hydro_65m"/>
    <property type="match status" value="1"/>
</dbReference>
<dbReference type="InterPro" id="IPR023198">
    <property type="entry name" value="PGP-like_dom2"/>
</dbReference>
<dbReference type="RefSeq" id="WP_012411252.1">
    <property type="nucleotide sequence ID" value="NC_010628.1"/>
</dbReference>
<keyword evidence="9" id="KW-0808">Transferase</keyword>
<dbReference type="InterPro" id="IPR010976">
    <property type="entry name" value="B-phosphoglucomutase_hydrolase"/>
</dbReference>
<dbReference type="Gene3D" id="2.60.420.10">
    <property type="entry name" value="Maltose phosphorylase, domain 3"/>
    <property type="match status" value="1"/>
</dbReference>
<feature type="binding site" evidence="4">
    <location>
        <position position="819"/>
    </location>
    <ligand>
        <name>Mg(2+)</name>
        <dbReference type="ChEBI" id="CHEBI:18420"/>
    </ligand>
</feature>
<dbReference type="EMBL" id="CP001037">
    <property type="protein sequence ID" value="ACC83297.1"/>
    <property type="molecule type" value="Genomic_DNA"/>
</dbReference>
<dbReference type="InterPro" id="IPR008928">
    <property type="entry name" value="6-hairpin_glycosidase_sf"/>
</dbReference>
<dbReference type="KEGG" id="npu:Npun_F4952"/>
<dbReference type="eggNOG" id="COG0637">
    <property type="taxonomic scope" value="Bacteria"/>
</dbReference>
<dbReference type="Proteomes" id="UP000001191">
    <property type="component" value="Chromosome"/>
</dbReference>
<dbReference type="InterPro" id="IPR037018">
    <property type="entry name" value="GH65_N"/>
</dbReference>
<dbReference type="SFLD" id="SFLDG01135">
    <property type="entry name" value="C1.5.6:_HAD__Beta-PGM__Phospha"/>
    <property type="match status" value="1"/>
</dbReference>
<dbReference type="InterPro" id="IPR011013">
    <property type="entry name" value="Gal_mutarotase_sf_dom"/>
</dbReference>
<feature type="domain" description="Glycoside hydrolase family 65 N-terminal" evidence="8">
    <location>
        <begin position="18"/>
        <end position="251"/>
    </location>
</feature>
<gene>
    <name evidence="9" type="ordered locus">Npun_F4952</name>
</gene>
<evidence type="ECO:0000313" key="10">
    <source>
        <dbReference type="Proteomes" id="UP000001191"/>
    </source>
</evidence>
<sequence length="1037" mass="116592">MQTKDRSRHFIYTDWILIETQFDPDQLQSKETVFTIGNGYLGTRGSFEEGYPHSLPATFINGVYDDVPVVYTELVNCPDWLPLIVIVNGDRFRLDQGEILSYDRQLDLRQGLVIRALRWRSPSGNTIDISFERFASLADPHVLALRCHLTPIDFDGLIEVQASINGYPENQGFNHWEGLDQGKTDQGIWLQRRTRHSRIELGMGAKVTILGAEASLQVNTAPGYPTLSTTFLAKAQQVVTVEKLVTVFTSREIDTPVSAAQEKLAHLPDYVTLQKANQQAWDKVWQQSDILIEGDSTAAFAVRYNVFQLLIAGARHDDRVSIPAKTLSGFGYRGHIFWDTEIFMLPLFIFTQPAIARNLLTYRWHTLPGARRKAAHYGYKGAMFAWESADTGDEVTPRWALGNDFYGEDVRIWCRDREIHINADIPYAAWNYWQTTGDDEWMQKCGAEIILDTAIFWASRVEFNPERQQYEIRGVIGVDEYHELVHNNAFTNRMAQWHLEKAIAVYNWLVQKFPEQARELEEKLQLTVQDRSHWQDIINKILFLYDPSTELIEQCEGFFQLEDINLADYEPRDRSMQPILGVEKINKYQVIKQPDILMLLYLMRESADFPYSEKALQANWDYYAPRTDITYGSSLGPAVHAILASDLGKSIEAYEVFLHALMVDLEDNRGNTSDGIHGASAGGIWQAVIFGFGGIQITENGPVANPHLPDGWTRLKFKLHWGDKWHDFDLRKGPVRQDITRQLEYLQLSLSPNPPSNEAGGILRLRSEGGQGAGERRQDSEALASPRASAEGKSYSSLSVSSSPIPNPQSPNIQGFIFDLDGVLTDTAELHYLAWKKLADEEGIPFNSQDNEALRGVSRRASLMLIVGDRPYTEAQIQEMMERKNSYYMELIQNMTSKDLLPGAIAFLDELRQAGIKIGIGSASKNARTVIKRLGIADKVDAIADGYSVQQPKPAPDLFLYSAKQLGLEPAQSIVVEDAAAGIEAALAAGMWAVGLGPVERVGAAHVVLPSLEGIKWADLRAKLSDIARQKHSGTSK</sequence>
<feature type="binding site" evidence="3">
    <location>
        <position position="835"/>
    </location>
    <ligand>
        <name>substrate</name>
    </ligand>
</feature>
<feature type="binding site" evidence="3">
    <location>
        <begin position="854"/>
        <end position="859"/>
    </location>
    <ligand>
        <name>substrate</name>
    </ligand>
</feature>
<dbReference type="NCBIfam" id="TIGR02009">
    <property type="entry name" value="PGMB-YQAB-SF"/>
    <property type="match status" value="1"/>
</dbReference>
<dbReference type="SFLD" id="SFLDG01129">
    <property type="entry name" value="C1.5:_HAD__Beta-PGM__Phosphata"/>
    <property type="match status" value="1"/>
</dbReference>
<feature type="domain" description="Glycoside hydrolase family 65 central catalytic" evidence="7">
    <location>
        <begin position="303"/>
        <end position="686"/>
    </location>
</feature>
<feature type="site" description="Important for catalytic activity and assists the phosphoryl transfer reaction to Asp8 by balancing charge and orienting the reacting groups" evidence="5">
    <location>
        <position position="922"/>
    </location>
</feature>
<keyword evidence="9" id="KW-0413">Isomerase</keyword>
<evidence type="ECO:0000256" key="5">
    <source>
        <dbReference type="PIRSR" id="PIRSR610972-4"/>
    </source>
</evidence>
<dbReference type="InterPro" id="IPR036412">
    <property type="entry name" value="HAD-like_sf"/>
</dbReference>
<dbReference type="Gene3D" id="1.10.150.240">
    <property type="entry name" value="Putative phosphatase, domain 2"/>
    <property type="match status" value="1"/>
</dbReference>
<feature type="binding site" evidence="4">
    <location>
        <position position="977"/>
    </location>
    <ligand>
        <name>Mg(2+)</name>
        <dbReference type="ChEBI" id="CHEBI:18420"/>
    </ligand>
</feature>
<dbReference type="GO" id="GO:0000287">
    <property type="term" value="F:magnesium ion binding"/>
    <property type="evidence" value="ECO:0007669"/>
    <property type="project" value="InterPro"/>
</dbReference>
<dbReference type="PhylomeDB" id="B2J166"/>
<dbReference type="eggNOG" id="COG1554">
    <property type="taxonomic scope" value="Bacteria"/>
</dbReference>
<dbReference type="STRING" id="63737.Npun_F4952"/>
<feature type="compositionally biased region" description="Low complexity" evidence="6">
    <location>
        <begin position="794"/>
        <end position="806"/>
    </location>
</feature>
<dbReference type="Gene3D" id="3.40.50.1000">
    <property type="entry name" value="HAD superfamily/HAD-like"/>
    <property type="match status" value="1"/>
</dbReference>
<dbReference type="InterPro" id="IPR010972">
    <property type="entry name" value="Beta-PGM"/>
</dbReference>
<dbReference type="InterPro" id="IPR006439">
    <property type="entry name" value="HAD-SF_hydro_IA"/>
</dbReference>
<evidence type="ECO:0000259" key="7">
    <source>
        <dbReference type="Pfam" id="PF03632"/>
    </source>
</evidence>
<keyword evidence="4" id="KW-0460">Magnesium</keyword>
<comment type="similarity">
    <text evidence="1">Belongs to the HAD-like hydrolase superfamily. CbbY/CbbZ/Gph/YieH family.</text>
</comment>
<feature type="binding site" evidence="3">
    <location>
        <position position="884"/>
    </location>
    <ligand>
        <name>substrate</name>
    </ligand>
</feature>
<keyword evidence="4" id="KW-0479">Metal-binding</keyword>
<dbReference type="EnsemblBacteria" id="ACC83297">
    <property type="protein sequence ID" value="ACC83297"/>
    <property type="gene ID" value="Npun_F4952"/>
</dbReference>
<dbReference type="NCBIfam" id="TIGR01509">
    <property type="entry name" value="HAD-SF-IA-v3"/>
    <property type="match status" value="1"/>
</dbReference>
<comment type="cofactor">
    <cofactor evidence="4">
        <name>Mg(2+)</name>
        <dbReference type="ChEBI" id="CHEBI:18420"/>
    </cofactor>
    <text evidence="4">Binds 2 magnesium ions per subunit.</text>
</comment>
<dbReference type="SUPFAM" id="SSF74650">
    <property type="entry name" value="Galactose mutarotase-like"/>
    <property type="match status" value="1"/>
</dbReference>
<organism evidence="9 10">
    <name type="scientific">Nostoc punctiforme (strain ATCC 29133 / PCC 73102)</name>
    <dbReference type="NCBI Taxonomy" id="63737"/>
    <lineage>
        <taxon>Bacteria</taxon>
        <taxon>Bacillati</taxon>
        <taxon>Cyanobacteriota</taxon>
        <taxon>Cyanophyceae</taxon>
        <taxon>Nostocales</taxon>
        <taxon>Nostocaceae</taxon>
        <taxon>Nostoc</taxon>
    </lineage>
</organism>
<feature type="binding site" evidence="3">
    <location>
        <begin position="922"/>
        <end position="926"/>
    </location>
    <ligand>
        <name>substrate</name>
    </ligand>
</feature>
<evidence type="ECO:0000256" key="3">
    <source>
        <dbReference type="PIRSR" id="PIRSR610972-2"/>
    </source>
</evidence>
<proteinExistence type="inferred from homology"/>
<accession>B2J166</accession>
<feature type="binding site" evidence="4">
    <location>
        <position position="978"/>
    </location>
    <ligand>
        <name>Mg(2+)</name>
        <dbReference type="ChEBI" id="CHEBI:18420"/>
    </ligand>
</feature>
<dbReference type="CDD" id="cd02598">
    <property type="entry name" value="HAD_BPGM"/>
    <property type="match status" value="1"/>
</dbReference>